<protein>
    <recommendedName>
        <fullName evidence="3">BACON domain-containing protein</fullName>
    </recommendedName>
</protein>
<comment type="caution">
    <text evidence="1">The sequence shown here is derived from an EMBL/GenBank/DDBJ whole genome shotgun (WGS) entry which is preliminary data.</text>
</comment>
<reference evidence="2" key="1">
    <citation type="journal article" date="2019" name="Int. J. Syst. Evol. Microbiol.">
        <title>The Global Catalogue of Microorganisms (GCM) 10K type strain sequencing project: providing services to taxonomists for standard genome sequencing and annotation.</title>
        <authorList>
            <consortium name="The Broad Institute Genomics Platform"/>
            <consortium name="The Broad Institute Genome Sequencing Center for Infectious Disease"/>
            <person name="Wu L."/>
            <person name="Ma J."/>
        </authorList>
    </citation>
    <scope>NUCLEOTIDE SEQUENCE [LARGE SCALE GENOMIC DNA]</scope>
    <source>
        <strain evidence="2">JCM 17326</strain>
    </source>
</reference>
<gene>
    <name evidence="1" type="ORF">GCM10022419_114830</name>
</gene>
<evidence type="ECO:0008006" key="3">
    <source>
        <dbReference type="Google" id="ProtNLM"/>
    </source>
</evidence>
<evidence type="ECO:0000313" key="2">
    <source>
        <dbReference type="Proteomes" id="UP001500630"/>
    </source>
</evidence>
<keyword evidence="2" id="KW-1185">Reference proteome</keyword>
<name>A0ABP6ZJE8_9ACTN</name>
<accession>A0ABP6ZJE8</accession>
<proteinExistence type="predicted"/>
<evidence type="ECO:0000313" key="1">
    <source>
        <dbReference type="EMBL" id="GAA3610860.1"/>
    </source>
</evidence>
<dbReference type="Proteomes" id="UP001500630">
    <property type="component" value="Unassembled WGS sequence"/>
</dbReference>
<dbReference type="EMBL" id="BAABDQ010000046">
    <property type="protein sequence ID" value="GAA3610860.1"/>
    <property type="molecule type" value="Genomic_DNA"/>
</dbReference>
<sequence length="550" mass="58226">MAASSIHPARADAAPDNQFVAVSPAVLADTRNGTGGVGSAKVPGKGQVTFQVAGQAEIPASGVSAVVLNITAIGAEQAGWFTVHPSDAPTTVSTLTFYPGENVTGEDFTRLTSTGMVSVVNNSDSPVHIVVAVRGYFLSAADIQAGNEYYPVGAEYVYDTRPGHVTGSPVHDATAIPADSSVTIDVAGQGSVPAAGATAVALNVVAWSQGQQGWLSLHPSDQPGNNVATVDYVPDETNSSFTVAQLTPSGKLILDNRGSGTVHVALTLRGFFEATAEEDGAGYVTVPSKVIVETITGAGVPDGSTQALAPGTSVTFDVTQGIDLGDKTVASAALTIQARRPTDKGWLTVYPAEDGDSDISSVNYDQAESTTGFDLVIPDSQGHVTITNRGPGTTHIQVSLRGYFIDPPMPVEYDNPPELPITETIPEEDEAATVGAPGRKFNAKARLGFDRLTLPGLFEGKVWWHGRAPYEIYINAEVSDNRKDGRCIGALVRMDGKVYSNWKYWVACGSQKPPRKLKGWFPRTANRIDFKACQVNPKTRRYAWCTTEWK</sequence>
<organism evidence="1 2">
    <name type="scientific">Nonomuraea rosea</name>
    <dbReference type="NCBI Taxonomy" id="638574"/>
    <lineage>
        <taxon>Bacteria</taxon>
        <taxon>Bacillati</taxon>
        <taxon>Actinomycetota</taxon>
        <taxon>Actinomycetes</taxon>
        <taxon>Streptosporangiales</taxon>
        <taxon>Streptosporangiaceae</taxon>
        <taxon>Nonomuraea</taxon>
    </lineage>
</organism>